<dbReference type="InterPro" id="IPR052197">
    <property type="entry name" value="ComplexI_49kDa-like"/>
</dbReference>
<dbReference type="Pfam" id="PF00346">
    <property type="entry name" value="Complex1_49kDa"/>
    <property type="match status" value="1"/>
</dbReference>
<dbReference type="InterPro" id="IPR037232">
    <property type="entry name" value="NADH_quin_OxRdtase_su_C/D-like"/>
</dbReference>
<proteinExistence type="predicted"/>
<evidence type="ECO:0000256" key="2">
    <source>
        <dbReference type="ARBA" id="ARBA00023027"/>
    </source>
</evidence>
<protein>
    <submittedName>
        <fullName evidence="5">Ni,Fe-hydrogenase III large subunit</fullName>
    </submittedName>
</protein>
<dbReference type="Gene3D" id="1.10.645.10">
    <property type="entry name" value="Cytochrome-c3 Hydrogenase, chain B"/>
    <property type="match status" value="1"/>
</dbReference>
<feature type="domain" description="NADH:ubiquinone oxidoreductase 30kDa subunit" evidence="3">
    <location>
        <begin position="73"/>
        <end position="122"/>
    </location>
</feature>
<keyword evidence="6" id="KW-1185">Reference proteome</keyword>
<dbReference type="GO" id="GO:0008137">
    <property type="term" value="F:NADH dehydrogenase (ubiquinone) activity"/>
    <property type="evidence" value="ECO:0007669"/>
    <property type="project" value="InterPro"/>
</dbReference>
<dbReference type="Pfam" id="PF00329">
    <property type="entry name" value="Complex1_30kDa"/>
    <property type="match status" value="1"/>
</dbReference>
<dbReference type="GO" id="GO:0051287">
    <property type="term" value="F:NAD binding"/>
    <property type="evidence" value="ECO:0007669"/>
    <property type="project" value="InterPro"/>
</dbReference>
<dbReference type="GO" id="GO:0048038">
    <property type="term" value="F:quinone binding"/>
    <property type="evidence" value="ECO:0007669"/>
    <property type="project" value="InterPro"/>
</dbReference>
<feature type="domain" description="NADH-quinone oxidoreductase subunit D" evidence="4">
    <location>
        <begin position="268"/>
        <end position="418"/>
    </location>
</feature>
<dbReference type="SUPFAM" id="SSF56762">
    <property type="entry name" value="HydB/Nqo4-like"/>
    <property type="match status" value="1"/>
</dbReference>
<organism evidence="5 6">
    <name type="scientific">Acetobacteroides hydrogenigenes</name>
    <dbReference type="NCBI Taxonomy" id="979970"/>
    <lineage>
        <taxon>Bacteria</taxon>
        <taxon>Pseudomonadati</taxon>
        <taxon>Bacteroidota</taxon>
        <taxon>Bacteroidia</taxon>
        <taxon>Bacteroidales</taxon>
        <taxon>Rikenellaceae</taxon>
        <taxon>Acetobacteroides</taxon>
    </lineage>
</organism>
<gene>
    <name evidence="5" type="ORF">CLV25_106125</name>
</gene>
<dbReference type="OrthoDB" id="9801496at2"/>
<dbReference type="Proteomes" id="UP000294830">
    <property type="component" value="Unassembled WGS sequence"/>
</dbReference>
<dbReference type="RefSeq" id="WP_131839122.1">
    <property type="nucleotide sequence ID" value="NZ_SLWB01000006.1"/>
</dbReference>
<dbReference type="PANTHER" id="PTHR43485:SF1">
    <property type="entry name" value="FORMATE HYDROGENLYASE SUBUNIT 5-RELATED"/>
    <property type="match status" value="1"/>
</dbReference>
<evidence type="ECO:0000259" key="4">
    <source>
        <dbReference type="Pfam" id="PF00346"/>
    </source>
</evidence>
<evidence type="ECO:0000313" key="5">
    <source>
        <dbReference type="EMBL" id="TCN68543.1"/>
    </source>
</evidence>
<keyword evidence="2" id="KW-0520">NAD</keyword>
<evidence type="ECO:0000259" key="3">
    <source>
        <dbReference type="Pfam" id="PF00329"/>
    </source>
</evidence>
<dbReference type="InterPro" id="IPR001268">
    <property type="entry name" value="NADH_UbQ_OxRdtase_30kDa_su"/>
</dbReference>
<evidence type="ECO:0000256" key="1">
    <source>
        <dbReference type="ARBA" id="ARBA00023002"/>
    </source>
</evidence>
<dbReference type="EMBL" id="SLWB01000006">
    <property type="protein sequence ID" value="TCN68543.1"/>
    <property type="molecule type" value="Genomic_DNA"/>
</dbReference>
<comment type="caution">
    <text evidence="5">The sequence shown here is derived from an EMBL/GenBank/DDBJ whole genome shotgun (WGS) entry which is preliminary data.</text>
</comment>
<dbReference type="Gene3D" id="3.30.460.80">
    <property type="entry name" value="NADH:ubiquinone oxidoreductase, 30kDa subunit"/>
    <property type="match status" value="1"/>
</dbReference>
<dbReference type="PANTHER" id="PTHR43485">
    <property type="entry name" value="HYDROGENASE-4 COMPONENT G"/>
    <property type="match status" value="1"/>
</dbReference>
<accession>A0A4R2EIR3</accession>
<dbReference type="AlphaFoldDB" id="A0A4R2EIR3"/>
<dbReference type="SUPFAM" id="SSF143243">
    <property type="entry name" value="Nqo5-like"/>
    <property type="match status" value="1"/>
</dbReference>
<name>A0A4R2EIR3_9BACT</name>
<sequence>MNQYHQYVRIKGNPATVKLADIPMLEYDLFFEQAIHILHNPDCRCVSYFAKPDNGALTCFIVLSDGAGDIIIYGYRCNERATLPSLTAKIPAMHIYEREIAENFGVTFEGHPWLKPVRYPYNRSYSDWMDSYPFYRIDGTELHEVGVGPIHAGVIEPGHFRFICNGEKVLHLEIQLGYQHRGVETLMADDSSLLKKTILSENIAGDSAVSHGLGFALVTEALSGVEVDERLAQERVIAQEMERVAVHIGDTAALCGDVAYQLGQVVCEALRTVMINTTQFWCGNRFGKGIIRPAGTRYPLTADVRDEIVKNLTKVKREYGQFTDRLFSLPSVLARFEGIGIVTTEQARGIGAVGMAARTSNLNRDTRKSNPYLAYRNLEHEPILMDSGDVMARAKLRADEVVQSIDRVLDMLDKLDYQATSATPNFGLAFAPDTLAISLVEGWRGEICHVAITNDEGAIDHYKVKDPSFHNWFALALAVRDQEISDFPICNKSFNLSYCGNDL</sequence>
<evidence type="ECO:0000313" key="6">
    <source>
        <dbReference type="Proteomes" id="UP000294830"/>
    </source>
</evidence>
<dbReference type="InterPro" id="IPR001135">
    <property type="entry name" value="NADH_Q_OxRdtase_suD"/>
</dbReference>
<dbReference type="InterPro" id="IPR029014">
    <property type="entry name" value="NiFe-Hase_large"/>
</dbReference>
<reference evidence="5 6" key="1">
    <citation type="submission" date="2019-03" db="EMBL/GenBank/DDBJ databases">
        <title>Genomic Encyclopedia of Archaeal and Bacterial Type Strains, Phase II (KMG-II): from individual species to whole genera.</title>
        <authorList>
            <person name="Goeker M."/>
        </authorList>
    </citation>
    <scope>NUCLEOTIDE SEQUENCE [LARGE SCALE GENOMIC DNA]</scope>
    <source>
        <strain evidence="5 6">RL-C</strain>
    </source>
</reference>
<keyword evidence="1" id="KW-0560">Oxidoreductase</keyword>
<dbReference type="GO" id="GO:0016651">
    <property type="term" value="F:oxidoreductase activity, acting on NAD(P)H"/>
    <property type="evidence" value="ECO:0007669"/>
    <property type="project" value="InterPro"/>
</dbReference>